<organism evidence="1 2">
    <name type="scientific">Dendrolimus kikuchii</name>
    <dbReference type="NCBI Taxonomy" id="765133"/>
    <lineage>
        <taxon>Eukaryota</taxon>
        <taxon>Metazoa</taxon>
        <taxon>Ecdysozoa</taxon>
        <taxon>Arthropoda</taxon>
        <taxon>Hexapoda</taxon>
        <taxon>Insecta</taxon>
        <taxon>Pterygota</taxon>
        <taxon>Neoptera</taxon>
        <taxon>Endopterygota</taxon>
        <taxon>Lepidoptera</taxon>
        <taxon>Glossata</taxon>
        <taxon>Ditrysia</taxon>
        <taxon>Bombycoidea</taxon>
        <taxon>Lasiocampidae</taxon>
        <taxon>Dendrolimus</taxon>
    </lineage>
</organism>
<comment type="caution">
    <text evidence="1">The sequence shown here is derived from an EMBL/GenBank/DDBJ whole genome shotgun (WGS) entry which is preliminary data.</text>
</comment>
<sequence length="194" mass="21461">MRVQWRWRWWWWALAVAVWAAGRVRVSSERRTRALFPGAKAHAVAHLAADWATHAGGTGGWALEADRANYTSWRYEVRYECGARCEGRAQVQAHDDHPAGAAPRHGHGHAAAHHIAVTRRECFHLPLLLWPTFCDEMESVLVVRAQTGGAVAEVEARARCGLVAAAAGQCARALLERTERHIAAIRQGLAATRL</sequence>
<evidence type="ECO:0000313" key="1">
    <source>
        <dbReference type="EMBL" id="KAJ0176896.1"/>
    </source>
</evidence>
<accession>A0ACC1CYV5</accession>
<dbReference type="Proteomes" id="UP000824533">
    <property type="component" value="Linkage Group LG12"/>
</dbReference>
<keyword evidence="2" id="KW-1185">Reference proteome</keyword>
<evidence type="ECO:0000313" key="2">
    <source>
        <dbReference type="Proteomes" id="UP000824533"/>
    </source>
</evidence>
<protein>
    <submittedName>
        <fullName evidence="1">Uncharacterized protein</fullName>
    </submittedName>
</protein>
<dbReference type="EMBL" id="CM034398">
    <property type="protein sequence ID" value="KAJ0176896.1"/>
    <property type="molecule type" value="Genomic_DNA"/>
</dbReference>
<gene>
    <name evidence="1" type="ORF">K1T71_006905</name>
</gene>
<proteinExistence type="predicted"/>
<name>A0ACC1CYV5_9NEOP</name>
<reference evidence="1 2" key="1">
    <citation type="journal article" date="2021" name="Front. Genet.">
        <title>Chromosome-Level Genome Assembly Reveals Significant Gene Expansion in the Toll and IMD Signaling Pathways of Dendrolimus kikuchii.</title>
        <authorList>
            <person name="Zhou J."/>
            <person name="Wu P."/>
            <person name="Xiong Z."/>
            <person name="Liu N."/>
            <person name="Zhao N."/>
            <person name="Ji M."/>
            <person name="Qiu Y."/>
            <person name="Yang B."/>
        </authorList>
    </citation>
    <scope>NUCLEOTIDE SEQUENCE [LARGE SCALE GENOMIC DNA]</scope>
    <source>
        <strain evidence="1">Ann1</strain>
    </source>
</reference>